<evidence type="ECO:0008006" key="3">
    <source>
        <dbReference type="Google" id="ProtNLM"/>
    </source>
</evidence>
<dbReference type="InterPro" id="IPR052641">
    <property type="entry name" value="AKAP7_isoform_gamma"/>
</dbReference>
<dbReference type="Gene3D" id="3.90.1140.10">
    <property type="entry name" value="Cyclic phosphodiesterase"/>
    <property type="match status" value="1"/>
</dbReference>
<comment type="caution">
    <text evidence="2">The sequence shown here is derived from an EMBL/GenBank/DDBJ whole genome shotgun (WGS) entry which is preliminary data.</text>
</comment>
<dbReference type="PANTHER" id="PTHR15934">
    <property type="entry name" value="RNA 2',3'-CYCLIC PHOSPHODIESTERASE"/>
    <property type="match status" value="1"/>
</dbReference>
<protein>
    <recommendedName>
        <fullName evidence="3">Phosphoesterase HXTX domain-containing protein</fullName>
    </recommendedName>
</protein>
<organism evidence="2">
    <name type="scientific">marine sediment metagenome</name>
    <dbReference type="NCBI Taxonomy" id="412755"/>
    <lineage>
        <taxon>unclassified sequences</taxon>
        <taxon>metagenomes</taxon>
        <taxon>ecological metagenomes</taxon>
    </lineage>
</organism>
<dbReference type="Pfam" id="PF13563">
    <property type="entry name" value="2_5_RNA_ligase2"/>
    <property type="match status" value="1"/>
</dbReference>
<name>X1BS96_9ZZZZ</name>
<dbReference type="InterPro" id="IPR004175">
    <property type="entry name" value="RNA_CPDase"/>
</dbReference>
<evidence type="ECO:0000313" key="2">
    <source>
        <dbReference type="EMBL" id="GAG87068.1"/>
    </source>
</evidence>
<accession>X1BS96</accession>
<sequence>KNKNTIEIINSFSSRLKQNQTKIKLVKLENLHMTVKFFGNITESLASQIYNSLQQEINEDLFKGKTFNYKLKGVGQFNKFSVIWVKLIGDIQFLQQVKISIENNLFERLNVPRDKRTQFKPHLTIGRLKKDKINYQTFSALKNLINENKNLEFGPFTIDRVFVF</sequence>
<dbReference type="GO" id="GO:0004113">
    <property type="term" value="F:2',3'-cyclic-nucleotide 3'-phosphodiesterase activity"/>
    <property type="evidence" value="ECO:0007669"/>
    <property type="project" value="InterPro"/>
</dbReference>
<dbReference type="EMBL" id="BART01014292">
    <property type="protein sequence ID" value="GAG87068.1"/>
    <property type="molecule type" value="Genomic_DNA"/>
</dbReference>
<dbReference type="PANTHER" id="PTHR15934:SF2">
    <property type="entry name" value="A-KINASE ANCHOR PROTEIN 7-LIKE PHOSPHOESTERASE DOMAIN-CONTAINING PROTEIN"/>
    <property type="match status" value="1"/>
</dbReference>
<dbReference type="GO" id="GO:0010738">
    <property type="term" value="P:regulation of protein kinase A signaling"/>
    <property type="evidence" value="ECO:0007669"/>
    <property type="project" value="TreeGrafter"/>
</dbReference>
<reference evidence="2" key="1">
    <citation type="journal article" date="2014" name="Front. Microbiol.">
        <title>High frequency of phylogenetically diverse reductive dehalogenase-homologous genes in deep subseafloor sedimentary metagenomes.</title>
        <authorList>
            <person name="Kawai M."/>
            <person name="Futagami T."/>
            <person name="Toyoda A."/>
            <person name="Takaki Y."/>
            <person name="Nishi S."/>
            <person name="Hori S."/>
            <person name="Arai W."/>
            <person name="Tsubouchi T."/>
            <person name="Morono Y."/>
            <person name="Uchiyama I."/>
            <person name="Ito T."/>
            <person name="Fujiyama A."/>
            <person name="Inagaki F."/>
            <person name="Takami H."/>
        </authorList>
    </citation>
    <scope>NUCLEOTIDE SEQUENCE</scope>
    <source>
        <strain evidence="2">Expedition CK06-06</strain>
    </source>
</reference>
<gene>
    <name evidence="2" type="ORF">S01H4_28624</name>
</gene>
<evidence type="ECO:0000256" key="1">
    <source>
        <dbReference type="ARBA" id="ARBA00022801"/>
    </source>
</evidence>
<dbReference type="NCBIfam" id="TIGR02258">
    <property type="entry name" value="2_5_ligase"/>
    <property type="match status" value="1"/>
</dbReference>
<dbReference type="GO" id="GO:0008664">
    <property type="term" value="F:RNA 2',3'-cyclic 3'-phosphodiesterase activity"/>
    <property type="evidence" value="ECO:0007669"/>
    <property type="project" value="InterPro"/>
</dbReference>
<dbReference type="AlphaFoldDB" id="X1BS96"/>
<dbReference type="InterPro" id="IPR009097">
    <property type="entry name" value="Cyclic_Pdiesterase"/>
</dbReference>
<dbReference type="GO" id="GO:0034237">
    <property type="term" value="F:protein kinase A regulatory subunit binding"/>
    <property type="evidence" value="ECO:0007669"/>
    <property type="project" value="TreeGrafter"/>
</dbReference>
<proteinExistence type="predicted"/>
<dbReference type="GO" id="GO:0005829">
    <property type="term" value="C:cytosol"/>
    <property type="evidence" value="ECO:0007669"/>
    <property type="project" value="TreeGrafter"/>
</dbReference>
<dbReference type="SUPFAM" id="SSF55144">
    <property type="entry name" value="LigT-like"/>
    <property type="match status" value="1"/>
</dbReference>
<feature type="non-terminal residue" evidence="2">
    <location>
        <position position="1"/>
    </location>
</feature>
<keyword evidence="1" id="KW-0378">Hydrolase</keyword>